<dbReference type="EMBL" id="OZ037944">
    <property type="protein sequence ID" value="CAL1695337.1"/>
    <property type="molecule type" value="Genomic_DNA"/>
</dbReference>
<evidence type="ECO:0000256" key="3">
    <source>
        <dbReference type="ARBA" id="ARBA00022824"/>
    </source>
</evidence>
<dbReference type="PANTHER" id="PTHR15922">
    <property type="entry name" value="NEUROBLASTOMA-AMPLIFIED SEQUENCE"/>
    <property type="match status" value="1"/>
</dbReference>
<evidence type="ECO:0000256" key="4">
    <source>
        <dbReference type="ARBA" id="ARBA00022927"/>
    </source>
</evidence>
<reference evidence="8" key="1">
    <citation type="submission" date="2024-04" db="EMBL/GenBank/DDBJ databases">
        <authorList>
            <person name="Shaw F."/>
            <person name="Minotto A."/>
        </authorList>
    </citation>
    <scope>NUCLEOTIDE SEQUENCE [LARGE SCALE GENOMIC DNA]</scope>
</reference>
<feature type="domain" description="Sec39" evidence="6">
    <location>
        <begin position="197"/>
        <end position="909"/>
    </location>
</feature>
<dbReference type="PANTHER" id="PTHR15922:SF2">
    <property type="entry name" value="NBAS SUBUNIT OF NRZ TETHERING COMPLEX"/>
    <property type="match status" value="1"/>
</dbReference>
<evidence type="ECO:0000313" key="8">
    <source>
        <dbReference type="Proteomes" id="UP001497453"/>
    </source>
</evidence>
<feature type="region of interest" description="Disordered" evidence="5">
    <location>
        <begin position="145"/>
        <end position="176"/>
    </location>
</feature>
<sequence length="1035" mass="115923">MASTSSSTQSPYTRWNDINDDQLTLPDVEECLQSAPDDLWVVAACTDRLLDDPTLQQTLLELGLKRTEAAVTRSRHIWEHPPISDEEQNSQAESSTSTDEHRWNAALVARFRDNPSDARLCHLRAVLLDRLDRLNTFKEIVSQLPVEQNDSEEEGDEEWEDDPWADDVTEAPGKASAAKEPLIPLSSFLTYPLLDAACLLASTEYFTAVQVMLKRHGPILWPYRFAILDSIPEHAAASEYRDILPSLDPVAEVEQKPAFELPRPDLDWAEQSDVQQSLTKSQVSFGISRPPLSTVEAQSQAEPLQSDPLLSWYRDRIDLIISSTGMVDVALSLVQHAASQGISGLDEIGEDLSLISRLVYDAPAANDVNQDEWALQMWRSLGPSDVVRAYLAHSTPETVAHDINHLVLPYLYVLEARAERKGHPDPSLPQRMLYEYILQAPLEIIAAIFESSKPTLPPAQRIIRDDEDMVRLALACLYGSDSLNEWPVMSRIFECLPAWETPEDEDETDEVDTTIASLGTFLTPSTTRPRCTPNDIFLFFKPLPSTSLSRMLDVLDVHLESGEILARWSVPAPLRWFLRSNSNIMEQRAWAQRMARRAGGSDDQLSSQEDWEWLLEDMLKLAGSGESGLRGAFCLLSKDDVIRIFFEGLLSSGSKCPYVVSHLVFRTEIFYVGFDIAKYMLHPSKSLLHIDPLAVEDICLSCSQEFYDNAGSGNYHFGDMKLAYDCLDVPQQSERVLKEKDFIEATSRLCSFNLMSRPGIPISPIEIRLTKDRLSLVARVLSSNPDAYKHTQVILNLVNKLGFRDDVAAEVKTLAMLADTALQAEDFDSAYEDSQRMVDTVFTLRKTSGIENPAVVEASEVCWVACFQLGRHPDFPDTRKKLSLLGRALDLCPADRITDILNIWRRLEDDDIEERRGRLTARQNGLKRDVNRAAHGRSRTTQSAAASLAERLQHLQIPSAPLVNADAAALANKAFHRVAANFPFSVGARGRSLLPERDRSRSSERSLPKYDGAEVSAQASRVLQKGLGWLLGDEE</sequence>
<evidence type="ECO:0000256" key="5">
    <source>
        <dbReference type="SAM" id="MobiDB-lite"/>
    </source>
</evidence>
<proteinExistence type="predicted"/>
<evidence type="ECO:0000256" key="2">
    <source>
        <dbReference type="ARBA" id="ARBA00022448"/>
    </source>
</evidence>
<keyword evidence="2" id="KW-0813">Transport</keyword>
<feature type="region of interest" description="Disordered" evidence="5">
    <location>
        <begin position="78"/>
        <end position="99"/>
    </location>
</feature>
<keyword evidence="8" id="KW-1185">Reference proteome</keyword>
<keyword evidence="4" id="KW-0653">Protein transport</keyword>
<dbReference type="InterPro" id="IPR013244">
    <property type="entry name" value="Sec39_domain"/>
</dbReference>
<feature type="compositionally biased region" description="Acidic residues" evidence="5">
    <location>
        <begin position="149"/>
        <end position="169"/>
    </location>
</feature>
<organism evidence="7 8">
    <name type="scientific">Somion occarium</name>
    <dbReference type="NCBI Taxonomy" id="3059160"/>
    <lineage>
        <taxon>Eukaryota</taxon>
        <taxon>Fungi</taxon>
        <taxon>Dikarya</taxon>
        <taxon>Basidiomycota</taxon>
        <taxon>Agaricomycotina</taxon>
        <taxon>Agaricomycetes</taxon>
        <taxon>Polyporales</taxon>
        <taxon>Cerrenaceae</taxon>
        <taxon>Somion</taxon>
    </lineage>
</organism>
<evidence type="ECO:0000256" key="1">
    <source>
        <dbReference type="ARBA" id="ARBA00004240"/>
    </source>
</evidence>
<dbReference type="Proteomes" id="UP001497453">
    <property type="component" value="Chromosome 1"/>
</dbReference>
<evidence type="ECO:0000259" key="6">
    <source>
        <dbReference type="Pfam" id="PF08314"/>
    </source>
</evidence>
<comment type="subcellular location">
    <subcellularLocation>
        <location evidence="1">Endoplasmic reticulum</location>
    </subcellularLocation>
</comment>
<accession>A0ABP1CMI7</accession>
<keyword evidence="3" id="KW-0256">Endoplasmic reticulum</keyword>
<name>A0ABP1CMI7_9APHY</name>
<feature type="compositionally biased region" description="Basic and acidic residues" evidence="5">
    <location>
        <begin position="994"/>
        <end position="1012"/>
    </location>
</feature>
<protein>
    <recommendedName>
        <fullName evidence="6">Sec39 domain-containing protein</fullName>
    </recommendedName>
</protein>
<feature type="region of interest" description="Disordered" evidence="5">
    <location>
        <begin position="994"/>
        <end position="1017"/>
    </location>
</feature>
<evidence type="ECO:0000313" key="7">
    <source>
        <dbReference type="EMBL" id="CAL1695337.1"/>
    </source>
</evidence>
<gene>
    <name evidence="7" type="ORF">GFSPODELE1_LOCUS702</name>
</gene>
<dbReference type="Pfam" id="PF08314">
    <property type="entry name" value="Sec39"/>
    <property type="match status" value="1"/>
</dbReference>